<dbReference type="Gene3D" id="3.80.10.10">
    <property type="entry name" value="Ribonuclease Inhibitor"/>
    <property type="match status" value="1"/>
</dbReference>
<feature type="compositionally biased region" description="Basic residues" evidence="1">
    <location>
        <begin position="574"/>
        <end position="583"/>
    </location>
</feature>
<feature type="region of interest" description="Disordered" evidence="1">
    <location>
        <begin position="560"/>
        <end position="625"/>
    </location>
</feature>
<feature type="compositionally biased region" description="Gly residues" evidence="1">
    <location>
        <begin position="299"/>
        <end position="310"/>
    </location>
</feature>
<proteinExistence type="predicted"/>
<dbReference type="AlphaFoldDB" id="A0A8J5XRR0"/>
<name>A0A8J5XRR0_DIALT</name>
<gene>
    <name evidence="2" type="ORF">KFE25_008924</name>
</gene>
<dbReference type="InterPro" id="IPR032675">
    <property type="entry name" value="LRR_dom_sf"/>
</dbReference>
<accession>A0A8J5XRR0</accession>
<feature type="region of interest" description="Disordered" evidence="1">
    <location>
        <begin position="199"/>
        <end position="242"/>
    </location>
</feature>
<dbReference type="PROSITE" id="PS51450">
    <property type="entry name" value="LRR"/>
    <property type="match status" value="2"/>
</dbReference>
<feature type="compositionally biased region" description="Low complexity" evidence="1">
    <location>
        <begin position="368"/>
        <end position="378"/>
    </location>
</feature>
<feature type="compositionally biased region" description="Basic and acidic residues" evidence="1">
    <location>
        <begin position="199"/>
        <end position="210"/>
    </location>
</feature>
<evidence type="ECO:0000313" key="2">
    <source>
        <dbReference type="EMBL" id="KAG8470503.1"/>
    </source>
</evidence>
<dbReference type="InterPro" id="IPR040091">
    <property type="entry name" value="LRRC56"/>
</dbReference>
<protein>
    <submittedName>
        <fullName evidence="2">Uncharacterized protein</fullName>
    </submittedName>
</protein>
<dbReference type="PANTHER" id="PTHR22708:SF0">
    <property type="entry name" value="LEUCINE-RICH REPEAT-CONTAINING PROTEIN 56"/>
    <property type="match status" value="1"/>
</dbReference>
<feature type="region of interest" description="Disordered" evidence="1">
    <location>
        <begin position="454"/>
        <end position="510"/>
    </location>
</feature>
<feature type="region of interest" description="Disordered" evidence="1">
    <location>
        <begin position="292"/>
        <end position="429"/>
    </location>
</feature>
<comment type="caution">
    <text evidence="2">The sequence shown here is derived from an EMBL/GenBank/DDBJ whole genome shotgun (WGS) entry which is preliminary data.</text>
</comment>
<reference evidence="2" key="1">
    <citation type="submission" date="2021-05" db="EMBL/GenBank/DDBJ databases">
        <title>The genome of the haptophyte Pavlova lutheri (Diacronema luteri, Pavlovales) - a model for lipid biosynthesis in eukaryotic algae.</title>
        <authorList>
            <person name="Hulatt C.J."/>
            <person name="Posewitz M.C."/>
        </authorList>
    </citation>
    <scope>NUCLEOTIDE SEQUENCE</scope>
    <source>
        <strain evidence="2">NIVA-4/92</strain>
    </source>
</reference>
<dbReference type="Proteomes" id="UP000751190">
    <property type="component" value="Unassembled WGS sequence"/>
</dbReference>
<dbReference type="SUPFAM" id="SSF52058">
    <property type="entry name" value="L domain-like"/>
    <property type="match status" value="1"/>
</dbReference>
<sequence>MHGDMFDGLDEFRDGLDDDLLAIANDNLADADICELAGVEQIDDVRSLALVVKTTDGNSVLGDLGTRVPQLSSLKLSGSQIASIRDLGTSWANLHVLWLARCGLHDIDGLHALHGLRELYLAFNDIVDLSGMVALEQLTVLDLEANKVSDLGQIEFLAGCAELTDLTLQHNPAAMIPTYRATVCARLAQLCTLDEREVTPADRAAPRVSDDATAAPHAARDVGRAGDGAAAPVERGEHAGEAGATDALAEMRRELQLVMDGVKYAQVEGLTAGIGAAGSLMCRPATALSSRPTTAAAGSWGGRPLSGGSQGSHSRPRTSWRAPGLNALERGGSAPLRTPDSETAGGAHSSPPTPSHHRAHISGAGPMSLSLRASSARSGVGRPGTASRARPGTAERPRSAGRVSAPSRRPLAAAPRPLVHSSSVEDNGSQLTIGTQSVFCGTGIRALRAHKLRPDDADADEQSAQQQLHGARSDALLGGGSGFSSRGSSADGARAHPHARARGAEISSETVARERWSGEYAEILQQLKAVKLEEAWEGKDSFANMEMGIELVDAHVDDDDDARADHAGTSVPHPLRRRPGRAHLPRDGPSGRAGRAGTMSSSGGAQILSLDAPDEPSDWQARAGASAALVGGIS</sequence>
<feature type="compositionally biased region" description="Polar residues" evidence="1">
    <location>
        <begin position="420"/>
        <end position="429"/>
    </location>
</feature>
<dbReference type="PANTHER" id="PTHR22708">
    <property type="entry name" value="LEUCINE-RICH REPEAT-CONTAINING PROTEIN 56"/>
    <property type="match status" value="1"/>
</dbReference>
<evidence type="ECO:0000256" key="1">
    <source>
        <dbReference type="SAM" id="MobiDB-lite"/>
    </source>
</evidence>
<feature type="compositionally biased region" description="Low complexity" evidence="1">
    <location>
        <begin position="483"/>
        <end position="492"/>
    </location>
</feature>
<dbReference type="InterPro" id="IPR001611">
    <property type="entry name" value="Leu-rich_rpt"/>
</dbReference>
<dbReference type="Pfam" id="PF14580">
    <property type="entry name" value="LRR_9"/>
    <property type="match status" value="1"/>
</dbReference>
<organism evidence="2 3">
    <name type="scientific">Diacronema lutheri</name>
    <name type="common">Unicellular marine alga</name>
    <name type="synonym">Monochrysis lutheri</name>
    <dbReference type="NCBI Taxonomy" id="2081491"/>
    <lineage>
        <taxon>Eukaryota</taxon>
        <taxon>Haptista</taxon>
        <taxon>Haptophyta</taxon>
        <taxon>Pavlovophyceae</taxon>
        <taxon>Pavlovales</taxon>
        <taxon>Pavlovaceae</taxon>
        <taxon>Diacronema</taxon>
    </lineage>
</organism>
<dbReference type="OrthoDB" id="676979at2759"/>
<dbReference type="EMBL" id="JAGTXO010000001">
    <property type="protein sequence ID" value="KAG8470503.1"/>
    <property type="molecule type" value="Genomic_DNA"/>
</dbReference>
<keyword evidence="3" id="KW-1185">Reference proteome</keyword>
<feature type="compositionally biased region" description="Low complexity" evidence="1">
    <location>
        <begin position="402"/>
        <end position="419"/>
    </location>
</feature>
<evidence type="ECO:0000313" key="3">
    <source>
        <dbReference type="Proteomes" id="UP000751190"/>
    </source>
</evidence>